<keyword evidence="2" id="KW-1185">Reference proteome</keyword>
<dbReference type="EMBL" id="JACYFU010000003">
    <property type="protein sequence ID" value="MBD8066142.1"/>
    <property type="molecule type" value="Genomic_DNA"/>
</dbReference>
<protein>
    <recommendedName>
        <fullName evidence="3">Integrase</fullName>
    </recommendedName>
</protein>
<comment type="caution">
    <text evidence="1">The sequence shown here is derived from an EMBL/GenBank/DDBJ whole genome shotgun (WGS) entry which is preliminary data.</text>
</comment>
<dbReference type="RefSeq" id="WP_191775573.1">
    <property type="nucleotide sequence ID" value="NZ_JACYFU010000003.1"/>
</dbReference>
<reference evidence="1" key="1">
    <citation type="submission" date="2020-09" db="EMBL/GenBank/DDBJ databases">
        <title>Genome seq and assembly of Devosia sp.</title>
        <authorList>
            <person name="Chhetri G."/>
        </authorList>
    </citation>
    <scope>NUCLEOTIDE SEQUENCE</scope>
    <source>
        <strain evidence="1">PTR5</strain>
    </source>
</reference>
<dbReference type="GO" id="GO:0003677">
    <property type="term" value="F:DNA binding"/>
    <property type="evidence" value="ECO:0007669"/>
    <property type="project" value="InterPro"/>
</dbReference>
<dbReference type="InterPro" id="IPR011010">
    <property type="entry name" value="DNA_brk_join_enz"/>
</dbReference>
<organism evidence="1 2">
    <name type="scientific">Devosia oryzisoli</name>
    <dbReference type="NCBI Taxonomy" id="2774138"/>
    <lineage>
        <taxon>Bacteria</taxon>
        <taxon>Pseudomonadati</taxon>
        <taxon>Pseudomonadota</taxon>
        <taxon>Alphaproteobacteria</taxon>
        <taxon>Hyphomicrobiales</taxon>
        <taxon>Devosiaceae</taxon>
        <taxon>Devosia</taxon>
    </lineage>
</organism>
<dbReference type="Proteomes" id="UP000654108">
    <property type="component" value="Unassembled WGS sequence"/>
</dbReference>
<dbReference type="SUPFAM" id="SSF56349">
    <property type="entry name" value="DNA breaking-rejoining enzymes"/>
    <property type="match status" value="1"/>
</dbReference>
<evidence type="ECO:0000313" key="2">
    <source>
        <dbReference type="Proteomes" id="UP000654108"/>
    </source>
</evidence>
<gene>
    <name evidence="1" type="ORF">IC608_11745</name>
</gene>
<evidence type="ECO:0008006" key="3">
    <source>
        <dbReference type="Google" id="ProtNLM"/>
    </source>
</evidence>
<dbReference type="AlphaFoldDB" id="A0A927FV83"/>
<name>A0A927FV83_9HYPH</name>
<sequence length="64" mass="7121">MGHSFATYRLEDRVGIRIIRAPLGHAKLENIVLYTKVATRTVRAVTTALDKRGIFVTTEELPGP</sequence>
<proteinExistence type="predicted"/>
<evidence type="ECO:0000313" key="1">
    <source>
        <dbReference type="EMBL" id="MBD8066142.1"/>
    </source>
</evidence>
<accession>A0A927FV83</accession>